<dbReference type="InterPro" id="IPR006680">
    <property type="entry name" value="Amidohydro-rel"/>
</dbReference>
<gene>
    <name evidence="2" type="primary">PARPA_08635.1 scaffold 33405</name>
</gene>
<dbReference type="EMBL" id="LN731212">
    <property type="protein sequence ID" value="CEP14455.1"/>
    <property type="molecule type" value="Genomic_DNA"/>
</dbReference>
<dbReference type="SUPFAM" id="SSF51556">
    <property type="entry name" value="Metallo-dependent hydrolases"/>
    <property type="match status" value="1"/>
</dbReference>
<dbReference type="Gene3D" id="3.20.20.140">
    <property type="entry name" value="Metal-dependent hydrolases"/>
    <property type="match status" value="1"/>
</dbReference>
<feature type="domain" description="Amidohydrolase-related" evidence="1">
    <location>
        <begin position="110"/>
        <end position="192"/>
    </location>
</feature>
<organism evidence="2 3">
    <name type="scientific">Parasitella parasitica</name>
    <dbReference type="NCBI Taxonomy" id="35722"/>
    <lineage>
        <taxon>Eukaryota</taxon>
        <taxon>Fungi</taxon>
        <taxon>Fungi incertae sedis</taxon>
        <taxon>Mucoromycota</taxon>
        <taxon>Mucoromycotina</taxon>
        <taxon>Mucoromycetes</taxon>
        <taxon>Mucorales</taxon>
        <taxon>Mucorineae</taxon>
        <taxon>Mucoraceae</taxon>
        <taxon>Parasitella</taxon>
    </lineage>
</organism>
<evidence type="ECO:0000313" key="3">
    <source>
        <dbReference type="Proteomes" id="UP000054107"/>
    </source>
</evidence>
<sequence length="203" mass="22912">MVRTPRQPFSRLGMAYLLCEELTKAQNLKGEARLLVSKLALLRGEVLLNIYCCETYDIKTLIRHSLEFNFTISAFHHALEVYRIPEILCRALNNIAIATFAENWVYTKEIYQSIPEARRILYEAGITLALKSDLPFLNSQSLMFEAAKTTHYGLPPQEASRAMTSTPANTIGLGHCIGYLKVDYDADTVTWNRELLALAAVPL</sequence>
<protein>
    <recommendedName>
        <fullName evidence="1">Amidohydrolase-related domain-containing protein</fullName>
    </recommendedName>
</protein>
<accession>A0A0B7NGJ3</accession>
<evidence type="ECO:0000313" key="2">
    <source>
        <dbReference type="EMBL" id="CEP14455.1"/>
    </source>
</evidence>
<dbReference type="InterPro" id="IPR032466">
    <property type="entry name" value="Metal_Hydrolase"/>
</dbReference>
<dbReference type="AlphaFoldDB" id="A0A0B7NGJ3"/>
<proteinExistence type="predicted"/>
<dbReference type="GO" id="GO:0016787">
    <property type="term" value="F:hydrolase activity"/>
    <property type="evidence" value="ECO:0007669"/>
    <property type="project" value="InterPro"/>
</dbReference>
<dbReference type="STRING" id="35722.A0A0B7NGJ3"/>
<dbReference type="Pfam" id="PF01979">
    <property type="entry name" value="Amidohydro_1"/>
    <property type="match status" value="1"/>
</dbReference>
<reference evidence="2 3" key="1">
    <citation type="submission" date="2014-09" db="EMBL/GenBank/DDBJ databases">
        <authorList>
            <person name="Ellenberger Sabrina"/>
        </authorList>
    </citation>
    <scope>NUCLEOTIDE SEQUENCE [LARGE SCALE GENOMIC DNA]</scope>
    <source>
        <strain evidence="2 3">CBS 412.66</strain>
    </source>
</reference>
<dbReference type="OrthoDB" id="10258955at2759"/>
<evidence type="ECO:0000259" key="1">
    <source>
        <dbReference type="Pfam" id="PF01979"/>
    </source>
</evidence>
<keyword evidence="3" id="KW-1185">Reference proteome</keyword>
<dbReference type="Proteomes" id="UP000054107">
    <property type="component" value="Unassembled WGS sequence"/>
</dbReference>
<name>A0A0B7NGJ3_9FUNG</name>